<reference evidence="1 2" key="1">
    <citation type="submission" date="2024-04" db="EMBL/GenBank/DDBJ databases">
        <title>Tritrichomonas musculus Genome.</title>
        <authorList>
            <person name="Alves-Ferreira E."/>
            <person name="Grigg M."/>
            <person name="Lorenzi H."/>
            <person name="Galac M."/>
        </authorList>
    </citation>
    <scope>NUCLEOTIDE SEQUENCE [LARGE SCALE GENOMIC DNA]</scope>
    <source>
        <strain evidence="1 2">EAF2021</strain>
    </source>
</reference>
<organism evidence="1 2">
    <name type="scientific">Tritrichomonas musculus</name>
    <dbReference type="NCBI Taxonomy" id="1915356"/>
    <lineage>
        <taxon>Eukaryota</taxon>
        <taxon>Metamonada</taxon>
        <taxon>Parabasalia</taxon>
        <taxon>Tritrichomonadida</taxon>
        <taxon>Tritrichomonadidae</taxon>
        <taxon>Tritrichomonas</taxon>
    </lineage>
</organism>
<name>A0ABR2ILU2_9EUKA</name>
<evidence type="ECO:0000313" key="2">
    <source>
        <dbReference type="Proteomes" id="UP001470230"/>
    </source>
</evidence>
<proteinExistence type="predicted"/>
<comment type="caution">
    <text evidence="1">The sequence shown here is derived from an EMBL/GenBank/DDBJ whole genome shotgun (WGS) entry which is preliminary data.</text>
</comment>
<accession>A0ABR2ILU2</accession>
<gene>
    <name evidence="1" type="ORF">M9Y10_010797</name>
</gene>
<evidence type="ECO:0000313" key="1">
    <source>
        <dbReference type="EMBL" id="KAK8865259.1"/>
    </source>
</evidence>
<dbReference type="Proteomes" id="UP001470230">
    <property type="component" value="Unassembled WGS sequence"/>
</dbReference>
<sequence>MIKWEEIQINSLLMMFYVASVLIEKNVELDTFDSDDFIFNFKDDLDSNYKWLQFLRCAAIFDHFARGYKITKNENENSISKNEFIDWDVILSPSNLCRHYNVHKTFNTNNNNDYDNNNDGDEMTLPMFSFINYLNFIQPPFSAPILESNDCEVHLCLLTGKTVLKKPSSSPGNTEKYIILSMFLDDDFNGSFSVFLKLNGDDASQVIIDDIDFNKIYVLRPFILE</sequence>
<keyword evidence="2" id="KW-1185">Reference proteome</keyword>
<protein>
    <submittedName>
        <fullName evidence="1">Uncharacterized protein</fullName>
    </submittedName>
</protein>
<dbReference type="EMBL" id="JAPFFF010000016">
    <property type="protein sequence ID" value="KAK8865259.1"/>
    <property type="molecule type" value="Genomic_DNA"/>
</dbReference>